<organism evidence="2 3">
    <name type="scientific">Strigamia maritima</name>
    <name type="common">European centipede</name>
    <name type="synonym">Geophilus maritimus</name>
    <dbReference type="NCBI Taxonomy" id="126957"/>
    <lineage>
        <taxon>Eukaryota</taxon>
        <taxon>Metazoa</taxon>
        <taxon>Ecdysozoa</taxon>
        <taxon>Arthropoda</taxon>
        <taxon>Myriapoda</taxon>
        <taxon>Chilopoda</taxon>
        <taxon>Pleurostigmophora</taxon>
        <taxon>Geophilomorpha</taxon>
        <taxon>Linotaeniidae</taxon>
        <taxon>Strigamia</taxon>
    </lineage>
</organism>
<dbReference type="STRING" id="126957.T1JA58"/>
<dbReference type="Proteomes" id="UP000014500">
    <property type="component" value="Unassembled WGS sequence"/>
</dbReference>
<dbReference type="SUPFAM" id="SSF88713">
    <property type="entry name" value="Glycoside hydrolase/deacetylase"/>
    <property type="match status" value="2"/>
</dbReference>
<dbReference type="Gene3D" id="3.20.20.370">
    <property type="entry name" value="Glycoside hydrolase/deacetylase"/>
    <property type="match status" value="2"/>
</dbReference>
<dbReference type="InterPro" id="IPR011330">
    <property type="entry name" value="Glyco_hydro/deAcase_b/a-brl"/>
</dbReference>
<dbReference type="EnsemblMetazoa" id="SMAR010615-RA">
    <property type="protein sequence ID" value="SMAR010615-PA"/>
    <property type="gene ID" value="SMAR010615"/>
</dbReference>
<evidence type="ECO:0000313" key="2">
    <source>
        <dbReference type="EnsemblMetazoa" id="SMAR010615-PA"/>
    </source>
</evidence>
<dbReference type="Pfam" id="PF01522">
    <property type="entry name" value="Polysacc_deac_1"/>
    <property type="match status" value="2"/>
</dbReference>
<dbReference type="AlphaFoldDB" id="T1JA58"/>
<feature type="domain" description="NodB homology" evidence="1">
    <location>
        <begin position="59"/>
        <end position="307"/>
    </location>
</feature>
<dbReference type="PhylomeDB" id="T1JA58"/>
<evidence type="ECO:0000313" key="3">
    <source>
        <dbReference type="Proteomes" id="UP000014500"/>
    </source>
</evidence>
<dbReference type="InterPro" id="IPR052740">
    <property type="entry name" value="CE4"/>
</dbReference>
<dbReference type="OMA" id="ANDIQGW"/>
<dbReference type="PANTHER" id="PTHR45985">
    <property type="match status" value="1"/>
</dbReference>
<protein>
    <recommendedName>
        <fullName evidence="1">NodB homology domain-containing protein</fullName>
    </recommendedName>
</protein>
<dbReference type="eggNOG" id="ENOG502QVDW">
    <property type="taxonomic scope" value="Eukaryota"/>
</dbReference>
<evidence type="ECO:0000259" key="1">
    <source>
        <dbReference type="PROSITE" id="PS51677"/>
    </source>
</evidence>
<dbReference type="PANTHER" id="PTHR45985:SF12">
    <property type="entry name" value="CHITIN DEACETYLASE-LIKE 5, ISOFORM B"/>
    <property type="match status" value="1"/>
</dbReference>
<dbReference type="GO" id="GO:0016810">
    <property type="term" value="F:hydrolase activity, acting on carbon-nitrogen (but not peptide) bonds"/>
    <property type="evidence" value="ECO:0007669"/>
    <property type="project" value="InterPro"/>
</dbReference>
<dbReference type="CDD" id="cd10975">
    <property type="entry name" value="CE4_CDA_like_2"/>
    <property type="match status" value="1"/>
</dbReference>
<dbReference type="HOGENOM" id="CLU_387141_0_0_1"/>
<name>T1JA58_STRMM</name>
<dbReference type="InterPro" id="IPR002509">
    <property type="entry name" value="NODB_dom"/>
</dbReference>
<keyword evidence="3" id="KW-1185">Reference proteome</keyword>
<dbReference type="PROSITE" id="PS51677">
    <property type="entry name" value="NODB"/>
    <property type="match status" value="1"/>
</dbReference>
<sequence length="714" mass="81780">MSSKHVQLSGDCCLFNFAVRQPTNIDAYKCDWSNCQLPNCFCGTNAFLPGNIKVSEVPQMILLTFDDSVNEVNYEFYNNLLKNRKNPNNCPVTATFFVSHEWSDYSTIQNLYSQGHEMASHSISHGDGAKYSRKKWEEEILGQKEILKTLGGVQDDDIQGMRAPFLQPGGDNQFIMLQLSNFTYDSSLPVRRTDPPIWPYTLDYGIPHECNIPPCPKGHYPGLWEVPLVMWSDLNGGRCSMADACTTPTKSDDIYRMLMSNFEHHYHSNRSPFPMYYHYAWFTKNHNLEAFKAFIDTVLQLGDVYMVSVSQMIEWMKQPTPLSHIQQFAPWKCENQSRTACIKPQTCSYTLANGKKQIANTCQPSKPCNRKLCKLPNCFCYGRTVPGNISREQVPQMILLTFDDSVNDINWEFYQKLFNGKRKNPNGCPISATFYVSHEWTDYSKVQTLHSRGHEIASHSISHASGANFTVDRWWREIEGQRQIINELGLVPLEDIRGMRAPFLQPGGENQFAMLQASNFSYDATLTTSDPSVWPYTLDYAIRNRCQLEPCPELSYPGLWEIPLAIFTGSNGRGCSMADSCAYPITTDGVKKTFMKNFEKHYNGNRAPLGLYFHFAWFSTPHYQAGFLDFVNTVLALNDVYFVATWQAIEWMKHPTPLSEIASLPAWSCRQLRAHANGVCNKPKVCSFKFLRQDRFIHTCAKCPNHFPWLYNIH</sequence>
<proteinExistence type="predicted"/>
<accession>T1JA58</accession>
<reference evidence="3" key="1">
    <citation type="submission" date="2011-05" db="EMBL/GenBank/DDBJ databases">
        <authorList>
            <person name="Richards S.R."/>
            <person name="Qu J."/>
            <person name="Jiang H."/>
            <person name="Jhangiani S.N."/>
            <person name="Agravi P."/>
            <person name="Goodspeed R."/>
            <person name="Gross S."/>
            <person name="Mandapat C."/>
            <person name="Jackson L."/>
            <person name="Mathew T."/>
            <person name="Pu L."/>
            <person name="Thornton R."/>
            <person name="Saada N."/>
            <person name="Wilczek-Boney K.B."/>
            <person name="Lee S."/>
            <person name="Kovar C."/>
            <person name="Wu Y."/>
            <person name="Scherer S.E."/>
            <person name="Worley K.C."/>
            <person name="Muzny D.M."/>
            <person name="Gibbs R."/>
        </authorList>
    </citation>
    <scope>NUCLEOTIDE SEQUENCE</scope>
    <source>
        <strain evidence="3">Brora</strain>
    </source>
</reference>
<reference evidence="2" key="2">
    <citation type="submission" date="2015-02" db="UniProtKB">
        <authorList>
            <consortium name="EnsemblMetazoa"/>
        </authorList>
    </citation>
    <scope>IDENTIFICATION</scope>
</reference>
<dbReference type="GO" id="GO:0005975">
    <property type="term" value="P:carbohydrate metabolic process"/>
    <property type="evidence" value="ECO:0007669"/>
    <property type="project" value="InterPro"/>
</dbReference>
<dbReference type="EMBL" id="JH431984">
    <property type="status" value="NOT_ANNOTATED_CDS"/>
    <property type="molecule type" value="Genomic_DNA"/>
</dbReference>